<feature type="domain" description="Glycosyltransferase 2-like" evidence="1">
    <location>
        <begin position="12"/>
        <end position="138"/>
    </location>
</feature>
<accession>A0A644TQI5</accession>
<comment type="caution">
    <text evidence="2">The sequence shown here is derived from an EMBL/GenBank/DDBJ whole genome shotgun (WGS) entry which is preliminary data.</text>
</comment>
<name>A0A644TQI5_9ZZZZ</name>
<protein>
    <recommendedName>
        <fullName evidence="1">Glycosyltransferase 2-like domain-containing protein</fullName>
    </recommendedName>
</protein>
<dbReference type="PANTHER" id="PTHR22916">
    <property type="entry name" value="GLYCOSYLTRANSFERASE"/>
    <property type="match status" value="1"/>
</dbReference>
<dbReference type="AlphaFoldDB" id="A0A644TQI5"/>
<organism evidence="2">
    <name type="scientific">bioreactor metagenome</name>
    <dbReference type="NCBI Taxonomy" id="1076179"/>
    <lineage>
        <taxon>unclassified sequences</taxon>
        <taxon>metagenomes</taxon>
        <taxon>ecological metagenomes</taxon>
    </lineage>
</organism>
<reference evidence="2" key="1">
    <citation type="submission" date="2019-08" db="EMBL/GenBank/DDBJ databases">
        <authorList>
            <person name="Kucharzyk K."/>
            <person name="Murdoch R.W."/>
            <person name="Higgins S."/>
            <person name="Loffler F."/>
        </authorList>
    </citation>
    <scope>NUCLEOTIDE SEQUENCE</scope>
</reference>
<dbReference type="InterPro" id="IPR029044">
    <property type="entry name" value="Nucleotide-diphossugar_trans"/>
</dbReference>
<proteinExistence type="predicted"/>
<dbReference type="CDD" id="cd06433">
    <property type="entry name" value="GT_2_WfgS_like"/>
    <property type="match status" value="1"/>
</dbReference>
<evidence type="ECO:0000313" key="2">
    <source>
        <dbReference type="EMBL" id="MPL68879.1"/>
    </source>
</evidence>
<dbReference type="Pfam" id="PF00535">
    <property type="entry name" value="Glycos_transf_2"/>
    <property type="match status" value="1"/>
</dbReference>
<evidence type="ECO:0000259" key="1">
    <source>
        <dbReference type="Pfam" id="PF00535"/>
    </source>
</evidence>
<dbReference type="PANTHER" id="PTHR22916:SF67">
    <property type="entry name" value="COLANIC ACID BIOSYNTHESIS GLYCOSYL TRANSFERASE WCAE-RELATED"/>
    <property type="match status" value="1"/>
</dbReference>
<dbReference type="Gene3D" id="3.90.550.10">
    <property type="entry name" value="Spore Coat Polysaccharide Biosynthesis Protein SpsA, Chain A"/>
    <property type="match status" value="1"/>
</dbReference>
<sequence>MNGNEINYPKISIITVAYNAAKTIEQTILSVINQTYSNIEYIIIDGRSTDSTVDIIKKYENKISYWVSEPDKGIYDAMNKGIDIATGDYVYFLGADDWLVDKNVIENVFKNIYLNSGFDFYCGKVYLYDSIYNLVKESGQFHSIEEIKKGAMYPHQGMFVKLEIIKEKFDIDYKIAADYELFVRNIINGTKIHFFDKVIACYNIAGSSASSQLYDEYITIIKKYFGEEYTKEILLLKEYALSNFSLRKVIKWIINSLRIRKVFLIAKGWKKYDYSRI</sequence>
<gene>
    <name evidence="2" type="ORF">SDC9_14612</name>
</gene>
<dbReference type="EMBL" id="VSSQ01000044">
    <property type="protein sequence ID" value="MPL68879.1"/>
    <property type="molecule type" value="Genomic_DNA"/>
</dbReference>
<dbReference type="InterPro" id="IPR001173">
    <property type="entry name" value="Glyco_trans_2-like"/>
</dbReference>
<dbReference type="SUPFAM" id="SSF53448">
    <property type="entry name" value="Nucleotide-diphospho-sugar transferases"/>
    <property type="match status" value="1"/>
</dbReference>